<dbReference type="InterPro" id="IPR036397">
    <property type="entry name" value="RNaseH_sf"/>
</dbReference>
<evidence type="ECO:0000313" key="3">
    <source>
        <dbReference type="Proteomes" id="UP001274896"/>
    </source>
</evidence>
<proteinExistence type="predicted"/>
<dbReference type="AlphaFoldDB" id="A0AAE0UGP9"/>
<feature type="non-terminal residue" evidence="2">
    <location>
        <position position="1"/>
    </location>
</feature>
<comment type="caution">
    <text evidence="2">The sequence shown here is derived from an EMBL/GenBank/DDBJ whole genome shotgun (WGS) entry which is preliminary data.</text>
</comment>
<dbReference type="Gene3D" id="3.30.420.10">
    <property type="entry name" value="Ribonuclease H-like superfamily/Ribonuclease H"/>
    <property type="match status" value="1"/>
</dbReference>
<dbReference type="GO" id="GO:0003676">
    <property type="term" value="F:nucleic acid binding"/>
    <property type="evidence" value="ECO:0007669"/>
    <property type="project" value="InterPro"/>
</dbReference>
<dbReference type="EMBL" id="JAUCMX010000915">
    <property type="protein sequence ID" value="KAK3505544.1"/>
    <property type="molecule type" value="Genomic_DNA"/>
</dbReference>
<dbReference type="Proteomes" id="UP001274896">
    <property type="component" value="Unassembled WGS sequence"/>
</dbReference>
<sequence>KEGTVVKQQQGHGLPRLIEEQRLARVVRSNRRATVAQIAEEVNAGSERKHLPKHCCRPCTPFKGETLFPDGCGLFQQDNAPCHKAEMVQEWFDDHNNQFEELTPPPNSPDLNPIQHLWDVLEKTRLSGSEARLWLMIFWGVADIRVWVIIF</sequence>
<dbReference type="Pfam" id="PF13358">
    <property type="entry name" value="DDE_3"/>
    <property type="match status" value="1"/>
</dbReference>
<evidence type="ECO:0000313" key="2">
    <source>
        <dbReference type="EMBL" id="KAK3505544.1"/>
    </source>
</evidence>
<protein>
    <recommendedName>
        <fullName evidence="1">Tc1-like transposase DDE domain-containing protein</fullName>
    </recommendedName>
</protein>
<feature type="domain" description="Tc1-like transposase DDE" evidence="1">
    <location>
        <begin position="78"/>
        <end position="127"/>
    </location>
</feature>
<evidence type="ECO:0000259" key="1">
    <source>
        <dbReference type="Pfam" id="PF13358"/>
    </source>
</evidence>
<gene>
    <name evidence="2" type="ORF">QTP70_020619</name>
</gene>
<organism evidence="2 3">
    <name type="scientific">Hemibagrus guttatus</name>
    <dbReference type="NCBI Taxonomy" id="175788"/>
    <lineage>
        <taxon>Eukaryota</taxon>
        <taxon>Metazoa</taxon>
        <taxon>Chordata</taxon>
        <taxon>Craniata</taxon>
        <taxon>Vertebrata</taxon>
        <taxon>Euteleostomi</taxon>
        <taxon>Actinopterygii</taxon>
        <taxon>Neopterygii</taxon>
        <taxon>Teleostei</taxon>
        <taxon>Ostariophysi</taxon>
        <taxon>Siluriformes</taxon>
        <taxon>Bagridae</taxon>
        <taxon>Hemibagrus</taxon>
    </lineage>
</organism>
<name>A0AAE0UGP9_9TELE</name>
<dbReference type="InterPro" id="IPR038717">
    <property type="entry name" value="Tc1-like_DDE_dom"/>
</dbReference>
<reference evidence="2" key="1">
    <citation type="submission" date="2023-06" db="EMBL/GenBank/DDBJ databases">
        <title>Male Hemibagrus guttatus genome.</title>
        <authorList>
            <person name="Bian C."/>
        </authorList>
    </citation>
    <scope>NUCLEOTIDE SEQUENCE</scope>
    <source>
        <strain evidence="2">Male_cb2023</strain>
        <tissue evidence="2">Muscle</tissue>
    </source>
</reference>
<accession>A0AAE0UGP9</accession>
<keyword evidence="3" id="KW-1185">Reference proteome</keyword>